<keyword evidence="2" id="KW-1134">Transmembrane beta strand</keyword>
<dbReference type="Proteomes" id="UP000238701">
    <property type="component" value="Unassembled WGS sequence"/>
</dbReference>
<dbReference type="SUPFAM" id="SSF56954">
    <property type="entry name" value="Outer membrane efflux proteins (OEP)"/>
    <property type="match status" value="1"/>
</dbReference>
<dbReference type="GO" id="GO:0005886">
    <property type="term" value="C:plasma membrane"/>
    <property type="evidence" value="ECO:0007669"/>
    <property type="project" value="UniProtKB-SubCell"/>
</dbReference>
<dbReference type="Gene3D" id="1.20.1600.10">
    <property type="entry name" value="Outer membrane efflux proteins (OEP)"/>
    <property type="match status" value="1"/>
</dbReference>
<dbReference type="NCBIfam" id="TIGR01845">
    <property type="entry name" value="outer_NodT"/>
    <property type="match status" value="1"/>
</dbReference>
<dbReference type="InterPro" id="IPR010131">
    <property type="entry name" value="MdtP/NodT-like"/>
</dbReference>
<dbReference type="Pfam" id="PF02321">
    <property type="entry name" value="OEP"/>
    <property type="match status" value="2"/>
</dbReference>
<keyword evidence="2" id="KW-0564">Palmitate</keyword>
<protein>
    <submittedName>
        <fullName evidence="4">Efflux transporter, outer membrane factor lipoprotein, NodT family</fullName>
    </submittedName>
</protein>
<dbReference type="EMBL" id="OMOD01000007">
    <property type="protein sequence ID" value="SPF32298.1"/>
    <property type="molecule type" value="Genomic_DNA"/>
</dbReference>
<evidence type="ECO:0000256" key="1">
    <source>
        <dbReference type="ARBA" id="ARBA00007613"/>
    </source>
</evidence>
<reference evidence="5" key="1">
    <citation type="submission" date="2018-02" db="EMBL/GenBank/DDBJ databases">
        <authorList>
            <person name="Hausmann B."/>
        </authorList>
    </citation>
    <scope>NUCLEOTIDE SEQUENCE [LARGE SCALE GENOMIC DNA]</scope>
    <source>
        <strain evidence="5">Peat soil MAG SbA1</strain>
    </source>
</reference>
<keyword evidence="2" id="KW-0812">Transmembrane</keyword>
<keyword evidence="2" id="KW-0472">Membrane</keyword>
<dbReference type="Gene3D" id="2.20.200.10">
    <property type="entry name" value="Outer membrane efflux proteins (OEP)"/>
    <property type="match status" value="1"/>
</dbReference>
<organism evidence="4 5">
    <name type="scientific">Candidatus Sulfotelmatobacter kueseliae</name>
    <dbReference type="NCBI Taxonomy" id="2042962"/>
    <lineage>
        <taxon>Bacteria</taxon>
        <taxon>Pseudomonadati</taxon>
        <taxon>Acidobacteriota</taxon>
        <taxon>Terriglobia</taxon>
        <taxon>Terriglobales</taxon>
        <taxon>Candidatus Korobacteraceae</taxon>
        <taxon>Candidatus Sulfotelmatobacter</taxon>
    </lineage>
</organism>
<dbReference type="OrthoDB" id="9770517at2"/>
<name>A0A2U3JY71_9BACT</name>
<keyword evidence="3" id="KW-0175">Coiled coil</keyword>
<evidence type="ECO:0000256" key="2">
    <source>
        <dbReference type="RuleBase" id="RU362097"/>
    </source>
</evidence>
<keyword evidence="2 4" id="KW-0449">Lipoprotein</keyword>
<dbReference type="PANTHER" id="PTHR30203:SF33">
    <property type="entry name" value="BLR4455 PROTEIN"/>
    <property type="match status" value="1"/>
</dbReference>
<dbReference type="AlphaFoldDB" id="A0A2U3JY71"/>
<gene>
    <name evidence="4" type="ORF">SBA1_1040066</name>
</gene>
<accession>A0A2U3JY71</accession>
<evidence type="ECO:0000313" key="5">
    <source>
        <dbReference type="Proteomes" id="UP000238701"/>
    </source>
</evidence>
<evidence type="ECO:0000256" key="3">
    <source>
        <dbReference type="SAM" id="Coils"/>
    </source>
</evidence>
<dbReference type="PANTHER" id="PTHR30203">
    <property type="entry name" value="OUTER MEMBRANE CATION EFFLUX PROTEIN"/>
    <property type="match status" value="1"/>
</dbReference>
<evidence type="ECO:0000313" key="4">
    <source>
        <dbReference type="EMBL" id="SPF32298.1"/>
    </source>
</evidence>
<dbReference type="InterPro" id="IPR003423">
    <property type="entry name" value="OMP_efflux"/>
</dbReference>
<proteinExistence type="inferred from homology"/>
<dbReference type="GO" id="GO:0015562">
    <property type="term" value="F:efflux transmembrane transporter activity"/>
    <property type="evidence" value="ECO:0007669"/>
    <property type="project" value="InterPro"/>
</dbReference>
<comment type="subcellular location">
    <subcellularLocation>
        <location evidence="2">Cell membrane</location>
        <topology evidence="2">Lipid-anchor</topology>
    </subcellularLocation>
</comment>
<sequence length="487" mass="52312">MSGLNLAVGILATGALAGCAVGPNYHRPLVETPPIYKTEAPWRVAAPKDSLPKEAWWEIFNDGELSGYEQQLLKANQSLEAARDRLNQARALARVTSAGLFPTLNADPSASRTRYSANRPEQVTTTGPLTQSTYQIPFLLNYEPDLFGSVRRNLQASNAALQSTAADLYNARLVLSAELAADYFSLRELDAEMQVVQESVEIQQRGLQLVQSRHTGGVASGLDLAQQQTLLDSTVAQLYLVQQQRAQYEHAIAVLTGNAASTFNVPVRPLKAEPPPVPLGVPSDLLERRPDVASAERQMAYQNALVGVATAAFYPQLTISGSGGFQSTSLSNLITAPNAVWSLGADLLQPIFQGGRNRANLEATKAAYEATVANYRESVLTAFQQVEDGLSGLNALSKASASQTAAVEDAQRALQLANNRYTGGVTSYLDVITAQSALLSNQRLATQLLGQQLVTSVYLVKALGGGWDASQIQNEQVHPKPVQAIEQ</sequence>
<feature type="coiled-coil region" evidence="3">
    <location>
        <begin position="65"/>
        <end position="92"/>
    </location>
</feature>
<comment type="similarity">
    <text evidence="1 2">Belongs to the outer membrane factor (OMF) (TC 1.B.17) family.</text>
</comment>